<proteinExistence type="predicted"/>
<name>A0A1F8FL17_9BACT</name>
<evidence type="ECO:0000313" key="2">
    <source>
        <dbReference type="Proteomes" id="UP000178197"/>
    </source>
</evidence>
<comment type="caution">
    <text evidence="1">The sequence shown here is derived from an EMBL/GenBank/DDBJ whole genome shotgun (WGS) entry which is preliminary data.</text>
</comment>
<evidence type="ECO:0000313" key="1">
    <source>
        <dbReference type="EMBL" id="OGN13784.1"/>
    </source>
</evidence>
<accession>A0A1F8FL17</accession>
<sequence>MKKNFAFWTLAVVAFALLFSVIVLFGFLVVVFASPEAGLLPGFKTYRSKKLGIEFKYPKILKVRKKDGVVTISHRVPFEHEDPCDRGWPPEKAKEIWDFYVRMIIVEKTPNEILGEQLEKRDGVLIFKSDVRVTYGQLDGFRIYNGNHGCGPYAYFFQLTKRSADPYNKERYLRVDRYPAPELRKVSEEEKLFYSRLRLIILPEQEEHLFQEILTSLTWK</sequence>
<dbReference type="EMBL" id="MGJT01000001">
    <property type="protein sequence ID" value="OGN13784.1"/>
    <property type="molecule type" value="Genomic_DNA"/>
</dbReference>
<reference evidence="1 2" key="1">
    <citation type="journal article" date="2016" name="Nat. Commun.">
        <title>Thousands of microbial genomes shed light on interconnected biogeochemical processes in an aquifer system.</title>
        <authorList>
            <person name="Anantharaman K."/>
            <person name="Brown C.T."/>
            <person name="Hug L.A."/>
            <person name="Sharon I."/>
            <person name="Castelle C.J."/>
            <person name="Probst A.J."/>
            <person name="Thomas B.C."/>
            <person name="Singh A."/>
            <person name="Wilkins M.J."/>
            <person name="Karaoz U."/>
            <person name="Brodie E.L."/>
            <person name="Williams K.H."/>
            <person name="Hubbard S.S."/>
            <person name="Banfield J.F."/>
        </authorList>
    </citation>
    <scope>NUCLEOTIDE SEQUENCE [LARGE SCALE GENOMIC DNA]</scope>
</reference>
<dbReference type="AlphaFoldDB" id="A0A1F8FL17"/>
<protein>
    <submittedName>
        <fullName evidence="1">Uncharacterized protein</fullName>
    </submittedName>
</protein>
<organism evidence="1 2">
    <name type="scientific">Candidatus Yanofskybacteria bacterium RIFCSPHIGHO2_02_FULL_43_15c</name>
    <dbReference type="NCBI Taxonomy" id="1802679"/>
    <lineage>
        <taxon>Bacteria</taxon>
        <taxon>Candidatus Yanofskyibacteriota</taxon>
    </lineage>
</organism>
<gene>
    <name evidence="1" type="ORF">A3C71_02215</name>
</gene>
<dbReference type="Proteomes" id="UP000178197">
    <property type="component" value="Unassembled WGS sequence"/>
</dbReference>